<keyword evidence="1" id="KW-0812">Transmembrane</keyword>
<name>A0A073K485_9BACI</name>
<evidence type="ECO:0000313" key="2">
    <source>
        <dbReference type="EMBL" id="KEK17083.1"/>
    </source>
</evidence>
<feature type="transmembrane region" description="Helical" evidence="1">
    <location>
        <begin position="20"/>
        <end position="39"/>
    </location>
</feature>
<proteinExistence type="predicted"/>
<organism evidence="2 3">
    <name type="scientific">Bacillus manliponensis</name>
    <dbReference type="NCBI Taxonomy" id="574376"/>
    <lineage>
        <taxon>Bacteria</taxon>
        <taxon>Bacillati</taxon>
        <taxon>Bacillota</taxon>
        <taxon>Bacilli</taxon>
        <taxon>Bacillales</taxon>
        <taxon>Bacillaceae</taxon>
        <taxon>Bacillus</taxon>
        <taxon>Bacillus cereus group</taxon>
    </lineage>
</organism>
<protein>
    <submittedName>
        <fullName evidence="2">Uncharacterized protein</fullName>
    </submittedName>
</protein>
<dbReference type="OrthoDB" id="2891738at2"/>
<keyword evidence="3" id="KW-1185">Reference proteome</keyword>
<comment type="caution">
    <text evidence="2">The sequence shown here is derived from an EMBL/GenBank/DDBJ whole genome shotgun (WGS) entry which is preliminary data.</text>
</comment>
<dbReference type="EMBL" id="JOTN01000050">
    <property type="protein sequence ID" value="KEK17083.1"/>
    <property type="molecule type" value="Genomic_DNA"/>
</dbReference>
<dbReference type="AlphaFoldDB" id="A0A073K485"/>
<dbReference type="STRING" id="574376.BAMA_20045"/>
<gene>
    <name evidence="2" type="ORF">BAMA_20045</name>
</gene>
<accession>A0A073K485</accession>
<dbReference type="RefSeq" id="WP_034644307.1">
    <property type="nucleotide sequence ID" value="NZ_CBCSJC010000040.1"/>
</dbReference>
<evidence type="ECO:0000256" key="1">
    <source>
        <dbReference type="SAM" id="Phobius"/>
    </source>
</evidence>
<sequence length="73" mass="8972">MWKKIINYKYTLKDLKFFLWFFPIVGLTHAYNLLSALMFQKEFRWIDITLMVVMILGFMDIKKKLKNKDYRTA</sequence>
<reference evidence="2 3" key="1">
    <citation type="submission" date="2014-06" db="EMBL/GenBank/DDBJ databases">
        <title>Draft genome sequence of Bacillus manliponensis JCM 15802 (MCCC 1A00708).</title>
        <authorList>
            <person name="Lai Q."/>
            <person name="Liu Y."/>
            <person name="Shao Z."/>
        </authorList>
    </citation>
    <scope>NUCLEOTIDE SEQUENCE [LARGE SCALE GENOMIC DNA]</scope>
    <source>
        <strain evidence="2 3">JCM 15802</strain>
    </source>
</reference>
<dbReference type="Proteomes" id="UP000027822">
    <property type="component" value="Unassembled WGS sequence"/>
</dbReference>
<keyword evidence="1" id="KW-1133">Transmembrane helix</keyword>
<evidence type="ECO:0000313" key="3">
    <source>
        <dbReference type="Proteomes" id="UP000027822"/>
    </source>
</evidence>
<keyword evidence="1" id="KW-0472">Membrane</keyword>
<feature type="transmembrane region" description="Helical" evidence="1">
    <location>
        <begin position="45"/>
        <end position="61"/>
    </location>
</feature>